<dbReference type="InterPro" id="IPR004090">
    <property type="entry name" value="Chemotax_Me-accpt_rcpt"/>
</dbReference>
<sequence length="319" mass="36123">MFGQRKLIEQLKAENDRLKDQLKYLEENKYSKKDIEELLDSLFQELTETVQQHEMVNDQHHLLADFVKKIKERFDKVNRISEQSNEIASTMAEKGQVLIESTTEMVQKSKEGRESVCKVETLIKQLGEQSKETSASMTQLGIRSKEIEDIVKVITDIAEQTNLLALNASIEAARAGEHGKGFAVVASEVRKLAENTANSTKNISELTKKIQHEIDQALKANEKSILFVREGIDLSSKTTEKIDEIEKVIQTVQHEVNDAIETIKVQKEYSEDVMEEISVTTDIFAEVNDAIMKHIEDAEIVDQKLASGISHIKQVKSKL</sequence>
<comment type="similarity">
    <text evidence="2">Belongs to the methyl-accepting chemotaxis (MCP) protein family.</text>
</comment>
<dbReference type="InterPro" id="IPR004089">
    <property type="entry name" value="MCPsignal_dom"/>
</dbReference>
<reference evidence="6" key="1">
    <citation type="submission" date="2020-06" db="EMBL/GenBank/DDBJ databases">
        <title>A novel thermopfilic bacterium from Erzurum, Turkey.</title>
        <authorList>
            <person name="Adiguzel A."/>
            <person name="Ay H."/>
            <person name="Baltaci M.O."/>
        </authorList>
    </citation>
    <scope>NUCLEOTIDE SEQUENCE</scope>
    <source>
        <strain evidence="6">P2</strain>
    </source>
</reference>
<evidence type="ECO:0000313" key="7">
    <source>
        <dbReference type="Proteomes" id="UP000625804"/>
    </source>
</evidence>
<comment type="caution">
    <text evidence="6">The sequence shown here is derived from an EMBL/GenBank/DDBJ whole genome shotgun (WGS) entry which is preliminary data.</text>
</comment>
<name>A0A8J8GCP3_9BACI</name>
<dbReference type="PANTHER" id="PTHR32089:SF112">
    <property type="entry name" value="LYSOZYME-LIKE PROTEIN-RELATED"/>
    <property type="match status" value="1"/>
</dbReference>
<keyword evidence="1 3" id="KW-0807">Transducer</keyword>
<evidence type="ECO:0000313" key="6">
    <source>
        <dbReference type="EMBL" id="NSL51510.1"/>
    </source>
</evidence>
<feature type="coiled-coil region" evidence="4">
    <location>
        <begin position="203"/>
        <end position="262"/>
    </location>
</feature>
<organism evidence="6 7">
    <name type="scientific">Calidifontibacillus erzurumensis</name>
    <dbReference type="NCBI Taxonomy" id="2741433"/>
    <lineage>
        <taxon>Bacteria</taxon>
        <taxon>Bacillati</taxon>
        <taxon>Bacillota</taxon>
        <taxon>Bacilli</taxon>
        <taxon>Bacillales</taxon>
        <taxon>Bacillaceae</taxon>
        <taxon>Calidifontibacillus/Schinkia group</taxon>
        <taxon>Calidifontibacillus</taxon>
    </lineage>
</organism>
<dbReference type="Gene3D" id="1.10.287.950">
    <property type="entry name" value="Methyl-accepting chemotaxis protein"/>
    <property type="match status" value="1"/>
</dbReference>
<dbReference type="AlphaFoldDB" id="A0A8J8GCP3"/>
<feature type="domain" description="Methyl-accepting transducer" evidence="5">
    <location>
        <begin position="69"/>
        <end position="285"/>
    </location>
</feature>
<evidence type="ECO:0000256" key="1">
    <source>
        <dbReference type="ARBA" id="ARBA00023224"/>
    </source>
</evidence>
<keyword evidence="4" id="KW-0175">Coiled coil</keyword>
<evidence type="ECO:0000256" key="3">
    <source>
        <dbReference type="PROSITE-ProRule" id="PRU00284"/>
    </source>
</evidence>
<dbReference type="GO" id="GO:0007165">
    <property type="term" value="P:signal transduction"/>
    <property type="evidence" value="ECO:0007669"/>
    <property type="project" value="UniProtKB-KW"/>
</dbReference>
<dbReference type="PROSITE" id="PS50111">
    <property type="entry name" value="CHEMOTAXIS_TRANSDUC_2"/>
    <property type="match status" value="1"/>
</dbReference>
<dbReference type="Pfam" id="PF00015">
    <property type="entry name" value="MCPsignal"/>
    <property type="match status" value="1"/>
</dbReference>
<evidence type="ECO:0000256" key="4">
    <source>
        <dbReference type="SAM" id="Coils"/>
    </source>
</evidence>
<evidence type="ECO:0000259" key="5">
    <source>
        <dbReference type="PROSITE" id="PS50111"/>
    </source>
</evidence>
<gene>
    <name evidence="6" type="ORF">HR057_06965</name>
</gene>
<dbReference type="PANTHER" id="PTHR32089">
    <property type="entry name" value="METHYL-ACCEPTING CHEMOTAXIS PROTEIN MCPB"/>
    <property type="match status" value="1"/>
</dbReference>
<dbReference type="RefSeq" id="WP_173730710.1">
    <property type="nucleotide sequence ID" value="NZ_JABTTE010000006.1"/>
</dbReference>
<dbReference type="GO" id="GO:0004888">
    <property type="term" value="F:transmembrane signaling receptor activity"/>
    <property type="evidence" value="ECO:0007669"/>
    <property type="project" value="InterPro"/>
</dbReference>
<proteinExistence type="inferred from homology"/>
<accession>A0A8J8GCP3</accession>
<dbReference type="EMBL" id="JABTTE010000006">
    <property type="protein sequence ID" value="NSL51510.1"/>
    <property type="molecule type" value="Genomic_DNA"/>
</dbReference>
<dbReference type="GO" id="GO:0006935">
    <property type="term" value="P:chemotaxis"/>
    <property type="evidence" value="ECO:0007669"/>
    <property type="project" value="InterPro"/>
</dbReference>
<dbReference type="PRINTS" id="PR00260">
    <property type="entry name" value="CHEMTRNSDUCR"/>
</dbReference>
<protein>
    <submittedName>
        <fullName evidence="6">Chemotaxis protein</fullName>
    </submittedName>
</protein>
<dbReference type="SUPFAM" id="SSF58104">
    <property type="entry name" value="Methyl-accepting chemotaxis protein (MCP) signaling domain"/>
    <property type="match status" value="1"/>
</dbReference>
<feature type="coiled-coil region" evidence="4">
    <location>
        <begin position="1"/>
        <end position="52"/>
    </location>
</feature>
<keyword evidence="7" id="KW-1185">Reference proteome</keyword>
<evidence type="ECO:0000256" key="2">
    <source>
        <dbReference type="ARBA" id="ARBA00029447"/>
    </source>
</evidence>
<dbReference type="Proteomes" id="UP000625804">
    <property type="component" value="Unassembled WGS sequence"/>
</dbReference>
<dbReference type="SMART" id="SM00283">
    <property type="entry name" value="MA"/>
    <property type="match status" value="1"/>
</dbReference>
<dbReference type="GO" id="GO:0016020">
    <property type="term" value="C:membrane"/>
    <property type="evidence" value="ECO:0007669"/>
    <property type="project" value="InterPro"/>
</dbReference>